<dbReference type="KEGG" id="ntp:CRH09_19730"/>
<name>A0A291RLN1_9NOCA</name>
<feature type="transmembrane region" description="Helical" evidence="1">
    <location>
        <begin position="89"/>
        <end position="107"/>
    </location>
</feature>
<dbReference type="Proteomes" id="UP000221961">
    <property type="component" value="Chromosome"/>
</dbReference>
<keyword evidence="1" id="KW-0472">Membrane</keyword>
<dbReference type="EMBL" id="CP023778">
    <property type="protein sequence ID" value="ATL68084.1"/>
    <property type="molecule type" value="Genomic_DNA"/>
</dbReference>
<evidence type="ECO:0000256" key="1">
    <source>
        <dbReference type="SAM" id="Phobius"/>
    </source>
</evidence>
<dbReference type="AlphaFoldDB" id="A0A291RLN1"/>
<evidence type="ECO:0000313" key="3">
    <source>
        <dbReference type="Proteomes" id="UP000221961"/>
    </source>
</evidence>
<sequence length="324" mass="34128">MILSPSSHIMDGALPIIALLTGFLLSNTRGPGHYDLTFLLLATATVIWLAIRFIRAYATTPQHKKPLGPIVPAGGGENALSLIAITRRAIMVAFVVVGVAGLVLHATDHDFQPSAGGLALAIIAAGALAALLSRVSATMRASKTASAAIVVVVCVLAGIAQLSLVHHPTAARPGATFDTKELEKVSFQKTSATGKNGITVGGCISLTTTGETPRIDRVTCSDSRSNYRIAALSDYPAGCPTDVDQKFFTTTESGEPETLCLDYAWMPDQCLQIRDNKATPTPCGTTGSERPAQLITDTTSTDKCRTGGYTHPTRRFTVCTETSR</sequence>
<accession>A0A291RLN1</accession>
<evidence type="ECO:0000313" key="2">
    <source>
        <dbReference type="EMBL" id="ATL68084.1"/>
    </source>
</evidence>
<keyword evidence="1" id="KW-1133">Transmembrane helix</keyword>
<organism evidence="2 3">
    <name type="scientific">Nocardia terpenica</name>
    <dbReference type="NCBI Taxonomy" id="455432"/>
    <lineage>
        <taxon>Bacteria</taxon>
        <taxon>Bacillati</taxon>
        <taxon>Actinomycetota</taxon>
        <taxon>Actinomycetes</taxon>
        <taxon>Mycobacteriales</taxon>
        <taxon>Nocardiaceae</taxon>
        <taxon>Nocardia</taxon>
    </lineage>
</organism>
<protein>
    <submittedName>
        <fullName evidence="2">Uncharacterized protein</fullName>
    </submittedName>
</protein>
<reference evidence="2 3" key="1">
    <citation type="submission" date="2017-10" db="EMBL/GenBank/DDBJ databases">
        <title>Comparative genomics between pathogenic Norcardia.</title>
        <authorList>
            <person name="Zeng L."/>
        </authorList>
    </citation>
    <scope>NUCLEOTIDE SEQUENCE [LARGE SCALE GENOMIC DNA]</scope>
    <source>
        <strain evidence="2 3">NC_YFY_NT001</strain>
    </source>
</reference>
<gene>
    <name evidence="2" type="ORF">CRH09_19730</name>
</gene>
<feature type="transmembrane region" description="Helical" evidence="1">
    <location>
        <begin position="113"/>
        <end position="132"/>
    </location>
</feature>
<feature type="transmembrane region" description="Helical" evidence="1">
    <location>
        <begin position="36"/>
        <end position="54"/>
    </location>
</feature>
<keyword evidence="1" id="KW-0812">Transmembrane</keyword>
<dbReference type="RefSeq" id="WP_098695186.1">
    <property type="nucleotide sequence ID" value="NZ_JAAFZG010000025.1"/>
</dbReference>
<proteinExistence type="predicted"/>
<feature type="transmembrane region" description="Helical" evidence="1">
    <location>
        <begin position="144"/>
        <end position="164"/>
    </location>
</feature>